<evidence type="ECO:0000256" key="3">
    <source>
        <dbReference type="ARBA" id="ARBA00023012"/>
    </source>
</evidence>
<feature type="domain" description="OmpR/PhoB-type" evidence="11">
    <location>
        <begin position="126"/>
        <end position="225"/>
    </location>
</feature>
<evidence type="ECO:0000256" key="2">
    <source>
        <dbReference type="ARBA" id="ARBA00022553"/>
    </source>
</evidence>
<gene>
    <name evidence="12" type="ORF">CLOHYLEM_05465</name>
</gene>
<dbReference type="GO" id="GO:0000156">
    <property type="term" value="F:phosphorelay response regulator activity"/>
    <property type="evidence" value="ECO:0007669"/>
    <property type="project" value="TreeGrafter"/>
</dbReference>
<evidence type="ECO:0000256" key="4">
    <source>
        <dbReference type="ARBA" id="ARBA00023015"/>
    </source>
</evidence>
<dbReference type="PROSITE" id="PS51755">
    <property type="entry name" value="OMPR_PHOB"/>
    <property type="match status" value="1"/>
</dbReference>
<keyword evidence="3" id="KW-0902">Two-component regulatory system</keyword>
<accession>C0C071</accession>
<dbReference type="InterPro" id="IPR036388">
    <property type="entry name" value="WH-like_DNA-bd_sf"/>
</dbReference>
<evidence type="ECO:0000313" key="13">
    <source>
        <dbReference type="Proteomes" id="UP000004893"/>
    </source>
</evidence>
<keyword evidence="5 9" id="KW-0238">DNA-binding</keyword>
<dbReference type="AlphaFoldDB" id="C0C071"/>
<dbReference type="Pfam" id="PF00072">
    <property type="entry name" value="Response_reg"/>
    <property type="match status" value="1"/>
</dbReference>
<comment type="caution">
    <text evidence="12">The sequence shown here is derived from an EMBL/GenBank/DDBJ whole genome shotgun (WGS) entry which is preliminary data.</text>
</comment>
<dbReference type="GO" id="GO:0000976">
    <property type="term" value="F:transcription cis-regulatory region binding"/>
    <property type="evidence" value="ECO:0007669"/>
    <property type="project" value="TreeGrafter"/>
</dbReference>
<dbReference type="Gene3D" id="1.10.10.10">
    <property type="entry name" value="Winged helix-like DNA-binding domain superfamily/Winged helix DNA-binding domain"/>
    <property type="match status" value="1"/>
</dbReference>
<feature type="domain" description="Response regulatory" evidence="10">
    <location>
        <begin position="3"/>
        <end position="116"/>
    </location>
</feature>
<dbReference type="GO" id="GO:0006355">
    <property type="term" value="P:regulation of DNA-templated transcription"/>
    <property type="evidence" value="ECO:0007669"/>
    <property type="project" value="InterPro"/>
</dbReference>
<dbReference type="SMART" id="SM00448">
    <property type="entry name" value="REC"/>
    <property type="match status" value="1"/>
</dbReference>
<organism evidence="12 13">
    <name type="scientific">[Clostridium] hylemonae DSM 15053</name>
    <dbReference type="NCBI Taxonomy" id="553973"/>
    <lineage>
        <taxon>Bacteria</taxon>
        <taxon>Bacillati</taxon>
        <taxon>Bacillota</taxon>
        <taxon>Clostridia</taxon>
        <taxon>Lachnospirales</taxon>
        <taxon>Lachnospiraceae</taxon>
    </lineage>
</organism>
<keyword evidence="4" id="KW-0805">Transcription regulation</keyword>
<dbReference type="Pfam" id="PF00486">
    <property type="entry name" value="Trans_reg_C"/>
    <property type="match status" value="1"/>
</dbReference>
<dbReference type="Gene3D" id="3.40.50.2300">
    <property type="match status" value="1"/>
</dbReference>
<feature type="DNA-binding region" description="OmpR/PhoB-type" evidence="9">
    <location>
        <begin position="126"/>
        <end position="225"/>
    </location>
</feature>
<comment type="function">
    <text evidence="7">May play the central regulatory role in sporulation. It may be an element of the effector pathway responsible for the activation of sporulation genes in response to nutritional stress. Spo0A may act in concert with spo0H (a sigma factor) to control the expression of some genes that are critical to the sporulation process.</text>
</comment>
<feature type="modified residue" description="4-aspartylphosphate" evidence="8">
    <location>
        <position position="52"/>
    </location>
</feature>
<evidence type="ECO:0000259" key="11">
    <source>
        <dbReference type="PROSITE" id="PS51755"/>
    </source>
</evidence>
<keyword evidence="13" id="KW-1185">Reference proteome</keyword>
<dbReference type="CDD" id="cd00383">
    <property type="entry name" value="trans_reg_C"/>
    <property type="match status" value="1"/>
</dbReference>
<dbReference type="Proteomes" id="UP000004893">
    <property type="component" value="Unassembled WGS sequence"/>
</dbReference>
<evidence type="ECO:0000256" key="1">
    <source>
        <dbReference type="ARBA" id="ARBA00018672"/>
    </source>
</evidence>
<sequence length="230" mass="26177">MGTILLLEDDESLRRGISLKLEKEGYDVLCASGSREARRLFDENKTDLIISDITLEDGNGLDFCREIRRVSDVFILFLTALDQEVDIVNGYDTGADDYITKPFSLMVLISKVNAFMRRREHTGGEGTVLTAPDLTLDCKEMKVFIKGEETPLSKKEMQLLAYFMEHPRQIISKEQILEAVWDVDGQFVDDNTVPVNISRLKKKLGGDSETEYIKNIRGIGYLWTTDVLRK</sequence>
<evidence type="ECO:0000256" key="7">
    <source>
        <dbReference type="ARBA" id="ARBA00024867"/>
    </source>
</evidence>
<reference evidence="12" key="2">
    <citation type="submission" date="2013-06" db="EMBL/GenBank/DDBJ databases">
        <title>Draft genome sequence of Clostridium hylemonae (DSM 15053).</title>
        <authorList>
            <person name="Sudarsanam P."/>
            <person name="Ley R."/>
            <person name="Guruge J."/>
            <person name="Turnbaugh P.J."/>
            <person name="Mahowald M."/>
            <person name="Liep D."/>
            <person name="Gordon J."/>
        </authorList>
    </citation>
    <scope>NUCLEOTIDE SEQUENCE</scope>
    <source>
        <strain evidence="12">DSM 15053</strain>
    </source>
</reference>
<dbReference type="CDD" id="cd17574">
    <property type="entry name" value="REC_OmpR"/>
    <property type="match status" value="1"/>
</dbReference>
<dbReference type="HOGENOM" id="CLU_000445_30_3_9"/>
<reference evidence="12" key="1">
    <citation type="submission" date="2009-02" db="EMBL/GenBank/DDBJ databases">
        <authorList>
            <person name="Fulton L."/>
            <person name="Clifton S."/>
            <person name="Fulton B."/>
            <person name="Xu J."/>
            <person name="Minx P."/>
            <person name="Pepin K.H."/>
            <person name="Johnson M."/>
            <person name="Bhonagiri V."/>
            <person name="Nash W.E."/>
            <person name="Mardis E.R."/>
            <person name="Wilson R.K."/>
        </authorList>
    </citation>
    <scope>NUCLEOTIDE SEQUENCE [LARGE SCALE GENOMIC DNA]</scope>
    <source>
        <strain evidence="12">DSM 15053</strain>
    </source>
</reference>
<dbReference type="OrthoDB" id="9803564at2"/>
<dbReference type="InterPro" id="IPR001867">
    <property type="entry name" value="OmpR/PhoB-type_DNA-bd"/>
</dbReference>
<dbReference type="EMBL" id="ABYI02000020">
    <property type="protein sequence ID" value="EEG74208.1"/>
    <property type="molecule type" value="Genomic_DNA"/>
</dbReference>
<dbReference type="PANTHER" id="PTHR48111:SF40">
    <property type="entry name" value="PHOSPHATE REGULON TRANSCRIPTIONAL REGULATORY PROTEIN PHOB"/>
    <property type="match status" value="1"/>
</dbReference>
<dbReference type="InterPro" id="IPR001789">
    <property type="entry name" value="Sig_transdc_resp-reg_receiver"/>
</dbReference>
<dbReference type="PROSITE" id="PS50110">
    <property type="entry name" value="RESPONSE_REGULATORY"/>
    <property type="match status" value="1"/>
</dbReference>
<dbReference type="PANTHER" id="PTHR48111">
    <property type="entry name" value="REGULATOR OF RPOS"/>
    <property type="match status" value="1"/>
</dbReference>
<dbReference type="RefSeq" id="WP_006442801.1">
    <property type="nucleotide sequence ID" value="NZ_CP036524.1"/>
</dbReference>
<proteinExistence type="predicted"/>
<dbReference type="GO" id="GO:0032993">
    <property type="term" value="C:protein-DNA complex"/>
    <property type="evidence" value="ECO:0007669"/>
    <property type="project" value="TreeGrafter"/>
</dbReference>
<dbReference type="InterPro" id="IPR039420">
    <property type="entry name" value="WalR-like"/>
</dbReference>
<keyword evidence="6" id="KW-0804">Transcription</keyword>
<dbReference type="eggNOG" id="COG0745">
    <property type="taxonomic scope" value="Bacteria"/>
</dbReference>
<evidence type="ECO:0000259" key="10">
    <source>
        <dbReference type="PROSITE" id="PS50110"/>
    </source>
</evidence>
<dbReference type="Gene3D" id="6.10.250.690">
    <property type="match status" value="1"/>
</dbReference>
<evidence type="ECO:0000256" key="6">
    <source>
        <dbReference type="ARBA" id="ARBA00023163"/>
    </source>
</evidence>
<name>C0C071_9FIRM</name>
<dbReference type="STRING" id="553973.CLOHYLEM_05465"/>
<dbReference type="SUPFAM" id="SSF52172">
    <property type="entry name" value="CheY-like"/>
    <property type="match status" value="1"/>
</dbReference>
<evidence type="ECO:0000256" key="5">
    <source>
        <dbReference type="ARBA" id="ARBA00023125"/>
    </source>
</evidence>
<evidence type="ECO:0000256" key="8">
    <source>
        <dbReference type="PROSITE-ProRule" id="PRU00169"/>
    </source>
</evidence>
<dbReference type="GO" id="GO:0005829">
    <property type="term" value="C:cytosol"/>
    <property type="evidence" value="ECO:0007669"/>
    <property type="project" value="TreeGrafter"/>
</dbReference>
<evidence type="ECO:0000256" key="9">
    <source>
        <dbReference type="PROSITE-ProRule" id="PRU01091"/>
    </source>
</evidence>
<dbReference type="SMART" id="SM00862">
    <property type="entry name" value="Trans_reg_C"/>
    <property type="match status" value="1"/>
</dbReference>
<evidence type="ECO:0000313" key="12">
    <source>
        <dbReference type="EMBL" id="EEG74208.1"/>
    </source>
</evidence>
<dbReference type="InterPro" id="IPR011006">
    <property type="entry name" value="CheY-like_superfamily"/>
</dbReference>
<keyword evidence="2 8" id="KW-0597">Phosphoprotein</keyword>
<protein>
    <recommendedName>
        <fullName evidence="1">Stage 0 sporulation protein A homolog</fullName>
    </recommendedName>
</protein>